<evidence type="ECO:0000313" key="2">
    <source>
        <dbReference type="EMBL" id="MFC5589235.1"/>
    </source>
</evidence>
<dbReference type="Pfam" id="PF19700">
    <property type="entry name" value="DUF6198"/>
    <property type="match status" value="1"/>
</dbReference>
<dbReference type="PANTHER" id="PTHR40078">
    <property type="entry name" value="INTEGRAL MEMBRANE PROTEIN-RELATED"/>
    <property type="match status" value="1"/>
</dbReference>
<evidence type="ECO:0000256" key="1">
    <source>
        <dbReference type="SAM" id="Phobius"/>
    </source>
</evidence>
<evidence type="ECO:0000313" key="3">
    <source>
        <dbReference type="Proteomes" id="UP001596109"/>
    </source>
</evidence>
<keyword evidence="1" id="KW-1133">Transmembrane helix</keyword>
<feature type="transmembrane region" description="Helical" evidence="1">
    <location>
        <begin position="158"/>
        <end position="182"/>
    </location>
</feature>
<keyword evidence="1" id="KW-0472">Membrane</keyword>
<keyword evidence="3" id="KW-1185">Reference proteome</keyword>
<proteinExistence type="predicted"/>
<reference evidence="3" key="1">
    <citation type="journal article" date="2019" name="Int. J. Syst. Evol. Microbiol.">
        <title>The Global Catalogue of Microorganisms (GCM) 10K type strain sequencing project: providing services to taxonomists for standard genome sequencing and annotation.</title>
        <authorList>
            <consortium name="The Broad Institute Genomics Platform"/>
            <consortium name="The Broad Institute Genome Sequencing Center for Infectious Disease"/>
            <person name="Wu L."/>
            <person name="Ma J."/>
        </authorList>
    </citation>
    <scope>NUCLEOTIDE SEQUENCE [LARGE SCALE GENOMIC DNA]</scope>
    <source>
        <strain evidence="3">CGMCC 4.1434</strain>
    </source>
</reference>
<feature type="transmembrane region" description="Helical" evidence="1">
    <location>
        <begin position="9"/>
        <end position="27"/>
    </location>
</feature>
<dbReference type="EMBL" id="JBHSNO010000005">
    <property type="protein sequence ID" value="MFC5589235.1"/>
    <property type="molecule type" value="Genomic_DNA"/>
</dbReference>
<protein>
    <submittedName>
        <fullName evidence="2">YitT family protein</fullName>
    </submittedName>
</protein>
<keyword evidence="1" id="KW-0812">Transmembrane</keyword>
<dbReference type="PANTHER" id="PTHR40078:SF1">
    <property type="entry name" value="INTEGRAL MEMBRANE PROTEIN"/>
    <property type="match status" value="1"/>
</dbReference>
<dbReference type="Proteomes" id="UP001596109">
    <property type="component" value="Unassembled WGS sequence"/>
</dbReference>
<comment type="caution">
    <text evidence="2">The sequence shown here is derived from an EMBL/GenBank/DDBJ whole genome shotgun (WGS) entry which is preliminary data.</text>
</comment>
<feature type="transmembrane region" description="Helical" evidence="1">
    <location>
        <begin position="78"/>
        <end position="97"/>
    </location>
</feature>
<dbReference type="InterPro" id="IPR038750">
    <property type="entry name" value="YczE/YyaS-like"/>
</dbReference>
<sequence>MRKVLLWRWAFYLVGMLVLSLGISMTIKGQRLGIGPWDVLHVGLFKNFGLSIGTWSVLTGCIIVISTAVVLREWPKIGTWLNMVLVGAFIDLFNWMIPDMTAIWAQMIIFAGGIIVQGIGVGIYICPNIGAGPRDSLMLVLVQKTGASVKKIRTTIEVCVAIIGWLFGGPIGFGTALIALFLGQVVHYTLPQCRKLLVKIIHEENERLLY</sequence>
<gene>
    <name evidence="2" type="ORF">ACFPRA_10070</name>
</gene>
<feature type="transmembrane region" description="Helical" evidence="1">
    <location>
        <begin position="103"/>
        <end position="126"/>
    </location>
</feature>
<name>A0ABW0TLA9_9BACL</name>
<organism evidence="2 3">
    <name type="scientific">Sporosarcina soli</name>
    <dbReference type="NCBI Taxonomy" id="334736"/>
    <lineage>
        <taxon>Bacteria</taxon>
        <taxon>Bacillati</taxon>
        <taxon>Bacillota</taxon>
        <taxon>Bacilli</taxon>
        <taxon>Bacillales</taxon>
        <taxon>Caryophanaceae</taxon>
        <taxon>Sporosarcina</taxon>
    </lineage>
</organism>
<feature type="transmembrane region" description="Helical" evidence="1">
    <location>
        <begin position="47"/>
        <end position="71"/>
    </location>
</feature>
<accession>A0ABW0TLA9</accession>
<dbReference type="RefSeq" id="WP_381433568.1">
    <property type="nucleotide sequence ID" value="NZ_JBHSNO010000005.1"/>
</dbReference>